<reference evidence="2 3" key="1">
    <citation type="submission" date="2015-11" db="EMBL/GenBank/DDBJ databases">
        <title>A Two-component Flavoprotein Monooxygenase System MeaXY Responsible for para-Hydroxylation of 2-Methyl-6-ethylaniline and 2,6-Diethylaniline in Sphingobium baderi DE-13.</title>
        <authorList>
            <person name="Cheng M."/>
            <person name="Meng Q."/>
            <person name="Yang Y."/>
            <person name="Chu C."/>
            <person name="Yan X."/>
            <person name="He J."/>
            <person name="Li S."/>
        </authorList>
    </citation>
    <scope>NUCLEOTIDE SEQUENCE [LARGE SCALE GENOMIC DNA]</scope>
    <source>
        <strain evidence="2 3">DE-13</strain>
    </source>
</reference>
<evidence type="ECO:0000259" key="1">
    <source>
        <dbReference type="Pfam" id="PF10592"/>
    </source>
</evidence>
<accession>A0A0S3EUW5</accession>
<dbReference type="InterPro" id="IPR018891">
    <property type="entry name" value="AIPR_C"/>
</dbReference>
<proteinExistence type="predicted"/>
<dbReference type="Proteomes" id="UP000056968">
    <property type="component" value="Chromosome"/>
</dbReference>
<feature type="domain" description="Abortive phage infection protein C-terminal" evidence="1">
    <location>
        <begin position="241"/>
        <end position="302"/>
    </location>
</feature>
<dbReference type="AlphaFoldDB" id="A0A0S3EUW5"/>
<organism evidence="2 3">
    <name type="scientific">Sphingobium baderi</name>
    <dbReference type="NCBI Taxonomy" id="1332080"/>
    <lineage>
        <taxon>Bacteria</taxon>
        <taxon>Pseudomonadati</taxon>
        <taxon>Pseudomonadota</taxon>
        <taxon>Alphaproteobacteria</taxon>
        <taxon>Sphingomonadales</taxon>
        <taxon>Sphingomonadaceae</taxon>
        <taxon>Sphingobium</taxon>
    </lineage>
</organism>
<gene>
    <name evidence="2" type="ORF">ATN00_01615</name>
</gene>
<dbReference type="EMBL" id="CP013264">
    <property type="protein sequence ID" value="ALR19195.1"/>
    <property type="molecule type" value="Genomic_DNA"/>
</dbReference>
<protein>
    <recommendedName>
        <fullName evidence="1">Abortive phage infection protein C-terminal domain-containing protein</fullName>
    </recommendedName>
</protein>
<dbReference type="KEGG" id="sbd:ATN00_01615"/>
<keyword evidence="3" id="KW-1185">Reference proteome</keyword>
<name>A0A0S3EUW5_9SPHN</name>
<dbReference type="OrthoDB" id="9806213at2"/>
<evidence type="ECO:0000313" key="2">
    <source>
        <dbReference type="EMBL" id="ALR19195.1"/>
    </source>
</evidence>
<evidence type="ECO:0000313" key="3">
    <source>
        <dbReference type="Proteomes" id="UP000056968"/>
    </source>
</evidence>
<sequence>MSESEVFEAYTIYSVISGQLGHGINPLQVHLKGDEFGLDGAAVIIQGDLVTDTDEANAALQDVNNPEVEFAFFQSKTGTSYDYGDIGKLFDAVEKFFDDELYGESDQLDDLINVKDVIYKKAVAKKNPGLRIYYATSELYKNPPRIEKLIDDRMQRLKDRSIFDKDRIIIEMLGADKLQTFYRSASRSAQVKIEFPKQVSLPKNEKVEQGYIGFIDASELVKMVEVKDDKGIVIGVNRYVFFDNVRDYNENSPLNKRISDTIGDDQGYDFVFRNNGVTAIAKSIHCTADEFRIEDYQIVNGC</sequence>
<dbReference type="STRING" id="1332080.ATN00_01615"/>
<dbReference type="Pfam" id="PF10592">
    <property type="entry name" value="AIPR"/>
    <property type="match status" value="1"/>
</dbReference>